<dbReference type="PATRIC" id="fig|317659.3.peg.5118"/>
<keyword evidence="1" id="KW-0812">Transmembrane</keyword>
<accession>A0A0P9S8Q2</accession>
<gene>
    <name evidence="2" type="ORF">ALO75_05094</name>
</gene>
<feature type="transmembrane region" description="Helical" evidence="1">
    <location>
        <begin position="21"/>
        <end position="41"/>
    </location>
</feature>
<keyword evidence="3" id="KW-1185">Reference proteome</keyword>
<protein>
    <recommendedName>
        <fullName evidence="4">Methyl-accepting chemotaxis protein</fullName>
    </recommendedName>
</protein>
<name>A0A0P9S8Q2_9PSED</name>
<reference evidence="2 3" key="1">
    <citation type="submission" date="2015-09" db="EMBL/GenBank/DDBJ databases">
        <title>Genome announcement of multiple Pseudomonas syringae strains.</title>
        <authorList>
            <person name="Thakur S."/>
            <person name="Wang P.W."/>
            <person name="Gong Y."/>
            <person name="Weir B.S."/>
            <person name="Guttman D.S."/>
        </authorList>
    </citation>
    <scope>NUCLEOTIDE SEQUENCE [LARGE SCALE GENOMIC DNA]</scope>
    <source>
        <strain evidence="2 3">ICMP17001</strain>
    </source>
</reference>
<keyword evidence="1" id="KW-1133">Transmembrane helix</keyword>
<keyword evidence="1" id="KW-0472">Membrane</keyword>
<sequence>MPRKSLMKSTWLDNLKVSKKLSVGFGLILLGVLTVTAIGYLSTNLLIER</sequence>
<evidence type="ECO:0000256" key="1">
    <source>
        <dbReference type="SAM" id="Phobius"/>
    </source>
</evidence>
<dbReference type="AlphaFoldDB" id="A0A0P9S8Q2"/>
<feature type="non-terminal residue" evidence="2">
    <location>
        <position position="49"/>
    </location>
</feature>
<proteinExistence type="predicted"/>
<organism evidence="2 3">
    <name type="scientific">Pseudomonas syringae pv. coryli</name>
    <dbReference type="NCBI Taxonomy" id="317659"/>
    <lineage>
        <taxon>Bacteria</taxon>
        <taxon>Pseudomonadati</taxon>
        <taxon>Pseudomonadota</taxon>
        <taxon>Gammaproteobacteria</taxon>
        <taxon>Pseudomonadales</taxon>
        <taxon>Pseudomonadaceae</taxon>
        <taxon>Pseudomonas</taxon>
    </lineage>
</organism>
<evidence type="ECO:0000313" key="2">
    <source>
        <dbReference type="EMBL" id="KPW94427.1"/>
    </source>
</evidence>
<dbReference type="Proteomes" id="UP000051335">
    <property type="component" value="Unassembled WGS sequence"/>
</dbReference>
<comment type="caution">
    <text evidence="2">The sequence shown here is derived from an EMBL/GenBank/DDBJ whole genome shotgun (WGS) entry which is preliminary data.</text>
</comment>
<dbReference type="EMBL" id="LJQC01000750">
    <property type="protein sequence ID" value="KPW94427.1"/>
    <property type="molecule type" value="Genomic_DNA"/>
</dbReference>
<evidence type="ECO:0000313" key="3">
    <source>
        <dbReference type="Proteomes" id="UP000051335"/>
    </source>
</evidence>
<evidence type="ECO:0008006" key="4">
    <source>
        <dbReference type="Google" id="ProtNLM"/>
    </source>
</evidence>